<evidence type="ECO:0000256" key="3">
    <source>
        <dbReference type="ARBA" id="ARBA00022741"/>
    </source>
</evidence>
<dbReference type="FunFam" id="3.30.70.240:FF:000001">
    <property type="entry name" value="Elongation factor G"/>
    <property type="match status" value="1"/>
</dbReference>
<dbReference type="InterPro" id="IPR014721">
    <property type="entry name" value="Ribsml_uS5_D2-typ_fold_subgr"/>
</dbReference>
<keyword evidence="9" id="KW-0342">GTP-binding</keyword>
<evidence type="ECO:0000256" key="6">
    <source>
        <dbReference type="ARBA" id="ARBA00022917"/>
    </source>
</evidence>
<dbReference type="Gene3D" id="2.40.30.10">
    <property type="entry name" value="Translation factors"/>
    <property type="match status" value="1"/>
</dbReference>
<dbReference type="NCBIfam" id="TIGR00231">
    <property type="entry name" value="small_GTP"/>
    <property type="match status" value="1"/>
</dbReference>
<dbReference type="NCBIfam" id="TIGR00484">
    <property type="entry name" value="EF-G"/>
    <property type="match status" value="1"/>
</dbReference>
<evidence type="ECO:0000256" key="7">
    <source>
        <dbReference type="ARBA" id="ARBA00022946"/>
    </source>
</evidence>
<dbReference type="SMART" id="SM00838">
    <property type="entry name" value="EFG_C"/>
    <property type="match status" value="1"/>
</dbReference>
<keyword evidence="8" id="KW-0496">Mitochondrion</keyword>
<dbReference type="PANTHER" id="PTHR43636:SF2">
    <property type="entry name" value="ELONGATION FACTOR G, MITOCHONDRIAL"/>
    <property type="match status" value="1"/>
</dbReference>
<dbReference type="InterPro" id="IPR005517">
    <property type="entry name" value="Transl_elong_EFG/EF2_IV"/>
</dbReference>
<evidence type="ECO:0000256" key="2">
    <source>
        <dbReference type="ARBA" id="ARBA00005870"/>
    </source>
</evidence>
<dbReference type="GO" id="GO:0005525">
    <property type="term" value="F:GTP binding"/>
    <property type="evidence" value="ECO:0007669"/>
    <property type="project" value="UniProtKB-KW"/>
</dbReference>
<feature type="domain" description="Tr-type G" evidence="12">
    <location>
        <begin position="32"/>
        <end position="309"/>
    </location>
</feature>
<dbReference type="PROSITE" id="PS00301">
    <property type="entry name" value="G_TR_1"/>
    <property type="match status" value="1"/>
</dbReference>
<dbReference type="Pfam" id="PF00009">
    <property type="entry name" value="GTP_EFTU"/>
    <property type="match status" value="1"/>
</dbReference>
<dbReference type="InterPro" id="IPR009000">
    <property type="entry name" value="Transl_B-barrel_sf"/>
</dbReference>
<dbReference type="PANTHER" id="PTHR43636">
    <property type="entry name" value="ELONGATION FACTOR G, MITOCHONDRIAL"/>
    <property type="match status" value="1"/>
</dbReference>
<dbReference type="Pfam" id="PF14492">
    <property type="entry name" value="EFG_III"/>
    <property type="match status" value="1"/>
</dbReference>
<dbReference type="InterPro" id="IPR035649">
    <property type="entry name" value="EFG_V"/>
</dbReference>
<dbReference type="InterPro" id="IPR027417">
    <property type="entry name" value="P-loop_NTPase"/>
</dbReference>
<dbReference type="PROSITE" id="PS51722">
    <property type="entry name" value="G_TR_2"/>
    <property type="match status" value="1"/>
</dbReference>
<dbReference type="InterPro" id="IPR035647">
    <property type="entry name" value="EFG_III/V"/>
</dbReference>
<dbReference type="AlphaFoldDB" id="A0A7K5JQB7"/>
<keyword evidence="6" id="KW-0648">Protein biosynthesis</keyword>
<feature type="non-terminal residue" evidence="13">
    <location>
        <position position="738"/>
    </location>
</feature>
<gene>
    <name evidence="13" type="primary">Gfm1</name>
    <name evidence="13" type="ORF">MIOMAC_R10760</name>
</gene>
<organism evidence="13 14">
    <name type="scientific">Mionectes macconnelli</name>
    <name type="common">McConnell's flycatcher</name>
    <dbReference type="NCBI Taxonomy" id="254557"/>
    <lineage>
        <taxon>Eukaryota</taxon>
        <taxon>Metazoa</taxon>
        <taxon>Chordata</taxon>
        <taxon>Craniata</taxon>
        <taxon>Vertebrata</taxon>
        <taxon>Euteleostomi</taxon>
        <taxon>Archelosauria</taxon>
        <taxon>Archosauria</taxon>
        <taxon>Dinosauria</taxon>
        <taxon>Saurischia</taxon>
        <taxon>Theropoda</taxon>
        <taxon>Coelurosauria</taxon>
        <taxon>Aves</taxon>
        <taxon>Neognathae</taxon>
        <taxon>Neoaves</taxon>
        <taxon>Telluraves</taxon>
        <taxon>Australaves</taxon>
        <taxon>Passeriformes</taxon>
        <taxon>Tyrannidae</taxon>
        <taxon>Mionectes</taxon>
    </lineage>
</organism>
<dbReference type="PRINTS" id="PR00315">
    <property type="entry name" value="ELONGATNFCT"/>
</dbReference>
<sequence length="738" mass="82224">LCQLLTNPRPSLALQLLLTSCRHCSSGVLPNERIRNIGISAHIDSGKTTLTERILFYTGRIAQMHEVKGKDGVGAVMDSMELERQRGITIQSAATYTMWRDTNINIIDTPGHVDFTIEVERSLRVLDGAILVLCAVGGVQCQTITVNRQMKRYNVPFLTFINKLDRMGSNPARAVQQLRSKLKHNAAFVQIPVGLEGNFKGIIDLIEEKAIYFDGAFGQTLRFEEIPAELRAEAAERRRELIECVANSDDQLGEMFLEEKIPTAAELKLAIRRATLKKSFTPVLVGSALKNKGVQPLLDAVLEYLPNPSEVENYALLNQGDSEDESKFLLNSARDDSQPFIGLAFKLEAGKFGQLTYIRVYQGMLKKSDYIYNTRTGKRVRVQRLVRMHSDNMEDVNEVYAGDICALFGIDCASGDTFTDKTSTAISMESIHVPDPVISVAMKPSNKNDFDKFSKGLNRFTREDPTFRVHFDDESKETIVSGMGELHLEIYAQRMEREYSCPCTMGKPKVAFRENISAPVPFEFVHKKQTGGAGQYGKVIGVLEPLDPEDYTKVEFEDRTVGTNIPKQFVPAVEKGFRDACEKGLVSGHRISGIRFVLEDGAHHMVDSNEISFIRAGEGALKQAMENATVRIIEPIMAVEVMAPTEFQGAVIAGINRRHGLITGQDGAEGYFTLYAEVPLNDMFGYATELRSCTEGKGEYTMEYSRYHPCSPSTQEEIINKYLEATGRLPAKKGKAKS</sequence>
<dbReference type="Gene3D" id="3.30.70.870">
    <property type="entry name" value="Elongation Factor G (Translational Gtpase), domain 3"/>
    <property type="match status" value="1"/>
</dbReference>
<evidence type="ECO:0000256" key="9">
    <source>
        <dbReference type="ARBA" id="ARBA00023134"/>
    </source>
</evidence>
<dbReference type="Gene3D" id="3.40.50.300">
    <property type="entry name" value="P-loop containing nucleotide triphosphate hydrolases"/>
    <property type="match status" value="1"/>
</dbReference>
<keyword evidence="5" id="KW-0378">Hydrolase</keyword>
<evidence type="ECO:0000256" key="5">
    <source>
        <dbReference type="ARBA" id="ARBA00022801"/>
    </source>
</evidence>
<dbReference type="InterPro" id="IPR000640">
    <property type="entry name" value="EFG_V-like"/>
</dbReference>
<reference evidence="13 14" key="1">
    <citation type="submission" date="2019-09" db="EMBL/GenBank/DDBJ databases">
        <title>Bird 10,000 Genomes (B10K) Project - Family phase.</title>
        <authorList>
            <person name="Zhang G."/>
        </authorList>
    </citation>
    <scope>NUCLEOTIDE SEQUENCE [LARGE SCALE GENOMIC DNA]</scope>
    <source>
        <strain evidence="13">B10K-DU-003-16</strain>
        <tissue evidence="13">Mixed tissue sample</tissue>
    </source>
</reference>
<dbReference type="NCBIfam" id="NF009381">
    <property type="entry name" value="PRK12740.1-5"/>
    <property type="match status" value="1"/>
</dbReference>
<dbReference type="FunFam" id="3.30.70.870:FF:000008">
    <property type="entry name" value="Elongation factor G, mitochondrial"/>
    <property type="match status" value="1"/>
</dbReference>
<evidence type="ECO:0000256" key="1">
    <source>
        <dbReference type="ARBA" id="ARBA00004173"/>
    </source>
</evidence>
<comment type="subcellular location">
    <subcellularLocation>
        <location evidence="1">Mitochondrion</location>
    </subcellularLocation>
</comment>
<dbReference type="Proteomes" id="UP000525714">
    <property type="component" value="Unassembled WGS sequence"/>
</dbReference>
<comment type="caution">
    <text evidence="13">The sequence shown here is derived from an EMBL/GenBank/DDBJ whole genome shotgun (WGS) entry which is preliminary data.</text>
</comment>
<name>A0A7K5JQB7_9TYRA</name>
<dbReference type="CDD" id="cd01886">
    <property type="entry name" value="EF-G"/>
    <property type="match status" value="1"/>
</dbReference>
<dbReference type="Pfam" id="PF03144">
    <property type="entry name" value="GTP_EFTU_D2"/>
    <property type="match status" value="1"/>
</dbReference>
<dbReference type="InterPro" id="IPR020568">
    <property type="entry name" value="Ribosomal_Su5_D2-typ_SF"/>
</dbReference>
<dbReference type="Gene3D" id="3.30.230.10">
    <property type="match status" value="1"/>
</dbReference>
<dbReference type="SUPFAM" id="SSF50447">
    <property type="entry name" value="Translation proteins"/>
    <property type="match status" value="1"/>
</dbReference>
<dbReference type="EMBL" id="VYZC01000055">
    <property type="protein sequence ID" value="NWS96137.1"/>
    <property type="molecule type" value="Genomic_DNA"/>
</dbReference>
<dbReference type="SUPFAM" id="SSF54980">
    <property type="entry name" value="EF-G C-terminal domain-like"/>
    <property type="match status" value="2"/>
</dbReference>
<keyword evidence="3" id="KW-0547">Nucleotide-binding</keyword>
<comment type="similarity">
    <text evidence="2">Belongs to the TRAFAC class translation factor GTPase superfamily. Classic translation factor GTPase family. EF-G/EF-2 subfamily.</text>
</comment>
<evidence type="ECO:0000313" key="14">
    <source>
        <dbReference type="Proteomes" id="UP000525714"/>
    </source>
</evidence>
<dbReference type="InterPro" id="IPR000795">
    <property type="entry name" value="T_Tr_GTP-bd_dom"/>
</dbReference>
<dbReference type="InterPro" id="IPR031157">
    <property type="entry name" value="G_TR_CS"/>
</dbReference>
<dbReference type="InterPro" id="IPR041095">
    <property type="entry name" value="EFG_II"/>
</dbReference>
<dbReference type="HAMAP" id="MF_00054_B">
    <property type="entry name" value="EF_G_EF_2_B"/>
    <property type="match status" value="1"/>
</dbReference>
<dbReference type="GO" id="GO:0070125">
    <property type="term" value="P:mitochondrial translational elongation"/>
    <property type="evidence" value="ECO:0007669"/>
    <property type="project" value="TreeGrafter"/>
</dbReference>
<dbReference type="InterPro" id="IPR005225">
    <property type="entry name" value="Small_GTP-bd"/>
</dbReference>
<dbReference type="CDD" id="cd01434">
    <property type="entry name" value="EFG_mtEFG1_IV"/>
    <property type="match status" value="1"/>
</dbReference>
<dbReference type="SUPFAM" id="SSF52540">
    <property type="entry name" value="P-loop containing nucleoside triphosphate hydrolases"/>
    <property type="match status" value="1"/>
</dbReference>
<dbReference type="FunFam" id="3.40.50.300:FF:000539">
    <property type="entry name" value="Elongation factor G, mitochondrial"/>
    <property type="match status" value="1"/>
</dbReference>
<evidence type="ECO:0000256" key="11">
    <source>
        <dbReference type="ARBA" id="ARBA00083327"/>
    </source>
</evidence>
<proteinExistence type="inferred from homology"/>
<dbReference type="Pfam" id="PF03764">
    <property type="entry name" value="EFG_IV"/>
    <property type="match status" value="1"/>
</dbReference>
<evidence type="ECO:0000256" key="10">
    <source>
        <dbReference type="ARBA" id="ARBA00049117"/>
    </source>
</evidence>
<dbReference type="GO" id="GO:0003746">
    <property type="term" value="F:translation elongation factor activity"/>
    <property type="evidence" value="ECO:0007669"/>
    <property type="project" value="UniProtKB-KW"/>
</dbReference>
<dbReference type="CDD" id="cd16262">
    <property type="entry name" value="EFG_III"/>
    <property type="match status" value="1"/>
</dbReference>
<evidence type="ECO:0000256" key="4">
    <source>
        <dbReference type="ARBA" id="ARBA00022768"/>
    </source>
</evidence>
<dbReference type="Pfam" id="PF00679">
    <property type="entry name" value="EFG_C"/>
    <property type="match status" value="1"/>
</dbReference>
<dbReference type="SMART" id="SM00889">
    <property type="entry name" value="EFG_IV"/>
    <property type="match status" value="1"/>
</dbReference>
<dbReference type="InterPro" id="IPR009022">
    <property type="entry name" value="EFG_III"/>
</dbReference>
<evidence type="ECO:0000259" key="12">
    <source>
        <dbReference type="PROSITE" id="PS51722"/>
    </source>
</evidence>
<keyword evidence="7" id="KW-0809">Transit peptide</keyword>
<feature type="non-terminal residue" evidence="13">
    <location>
        <position position="1"/>
    </location>
</feature>
<keyword evidence="14" id="KW-1185">Reference proteome</keyword>
<comment type="catalytic activity">
    <reaction evidence="10">
        <text>GTP + H2O = GDP + phosphate + H(+)</text>
        <dbReference type="Rhea" id="RHEA:19669"/>
        <dbReference type="ChEBI" id="CHEBI:15377"/>
        <dbReference type="ChEBI" id="CHEBI:15378"/>
        <dbReference type="ChEBI" id="CHEBI:37565"/>
        <dbReference type="ChEBI" id="CHEBI:43474"/>
        <dbReference type="ChEBI" id="CHEBI:58189"/>
    </reaction>
    <physiologicalReaction direction="left-to-right" evidence="10">
        <dbReference type="Rhea" id="RHEA:19670"/>
    </physiologicalReaction>
</comment>
<evidence type="ECO:0000256" key="8">
    <source>
        <dbReference type="ARBA" id="ARBA00023128"/>
    </source>
</evidence>
<accession>A0A7K5JQB7</accession>
<dbReference type="GO" id="GO:0003924">
    <property type="term" value="F:GTPase activity"/>
    <property type="evidence" value="ECO:0007669"/>
    <property type="project" value="InterPro"/>
</dbReference>
<dbReference type="GO" id="GO:0005739">
    <property type="term" value="C:mitochondrion"/>
    <property type="evidence" value="ECO:0007669"/>
    <property type="project" value="UniProtKB-SubCell"/>
</dbReference>
<dbReference type="SUPFAM" id="SSF54211">
    <property type="entry name" value="Ribosomal protein S5 domain 2-like"/>
    <property type="match status" value="1"/>
</dbReference>
<dbReference type="CDD" id="cd04097">
    <property type="entry name" value="mtEFG1_C"/>
    <property type="match status" value="1"/>
</dbReference>
<dbReference type="Gene3D" id="3.30.70.240">
    <property type="match status" value="1"/>
</dbReference>
<keyword evidence="4" id="KW-0251">Elongation factor</keyword>
<dbReference type="FunFam" id="2.40.30.10:FF:000022">
    <property type="entry name" value="Elongation factor G, mitochondrial"/>
    <property type="match status" value="1"/>
</dbReference>
<protein>
    <recommendedName>
        <fullName evidence="11">Protein iconoclast</fullName>
    </recommendedName>
</protein>
<dbReference type="FunFam" id="3.30.230.10:FF:000003">
    <property type="entry name" value="Elongation factor G"/>
    <property type="match status" value="1"/>
</dbReference>
<dbReference type="InterPro" id="IPR004161">
    <property type="entry name" value="EFTu-like_2"/>
</dbReference>
<evidence type="ECO:0000313" key="13">
    <source>
        <dbReference type="EMBL" id="NWS96137.1"/>
    </source>
</evidence>
<dbReference type="InterPro" id="IPR047872">
    <property type="entry name" value="EFG_IV"/>
</dbReference>
<dbReference type="CDD" id="cd04091">
    <property type="entry name" value="mtEFG1_II_like"/>
    <property type="match status" value="1"/>
</dbReference>
<dbReference type="InterPro" id="IPR004540">
    <property type="entry name" value="Transl_elong_EFG/EF2"/>
</dbReference>